<comment type="caution">
    <text evidence="1">The sequence shown here is derived from an EMBL/GenBank/DDBJ whole genome shotgun (WGS) entry which is preliminary data.</text>
</comment>
<name>A0A479ZVI8_9CYAN</name>
<evidence type="ECO:0000313" key="1">
    <source>
        <dbReference type="EMBL" id="GCL35533.1"/>
    </source>
</evidence>
<evidence type="ECO:0000313" key="2">
    <source>
        <dbReference type="Proteomes" id="UP000300142"/>
    </source>
</evidence>
<reference evidence="2" key="1">
    <citation type="submission" date="2019-02" db="EMBL/GenBank/DDBJ databases">
        <title>Draft genome sequence of Sphaerospermopsis reniformis NIES-1949.</title>
        <authorList>
            <person name="Yamaguchi H."/>
            <person name="Suzuki S."/>
            <person name="Kawachi M."/>
        </authorList>
    </citation>
    <scope>NUCLEOTIDE SEQUENCE [LARGE SCALE GENOMIC DNA]</scope>
    <source>
        <strain evidence="2">NIES-1949</strain>
    </source>
</reference>
<dbReference type="EMBL" id="BJCE01000012">
    <property type="protein sequence ID" value="GCL35533.1"/>
    <property type="molecule type" value="Genomic_DNA"/>
</dbReference>
<keyword evidence="2" id="KW-1185">Reference proteome</keyword>
<proteinExistence type="predicted"/>
<dbReference type="AlphaFoldDB" id="A0A479ZVI8"/>
<accession>A0A479ZVI8</accession>
<dbReference type="Proteomes" id="UP000300142">
    <property type="component" value="Unassembled WGS sequence"/>
</dbReference>
<gene>
    <name evidence="1" type="ORF">SR1949_06290</name>
</gene>
<protein>
    <submittedName>
        <fullName evidence="1">Uncharacterized protein</fullName>
    </submittedName>
</protein>
<sequence length="36" mass="4158">MIGFMSYDHVHKALYVSGLWIILNLVMQKHLKGINS</sequence>
<organism evidence="1 2">
    <name type="scientific">Sphaerospermopsis reniformis</name>
    <dbReference type="NCBI Taxonomy" id="531300"/>
    <lineage>
        <taxon>Bacteria</taxon>
        <taxon>Bacillati</taxon>
        <taxon>Cyanobacteriota</taxon>
        <taxon>Cyanophyceae</taxon>
        <taxon>Nostocales</taxon>
        <taxon>Aphanizomenonaceae</taxon>
        <taxon>Sphaerospermopsis</taxon>
    </lineage>
</organism>